<evidence type="ECO:0000313" key="2">
    <source>
        <dbReference type="EMBL" id="GAA0938880.1"/>
    </source>
</evidence>
<dbReference type="SUPFAM" id="SSF48452">
    <property type="entry name" value="TPR-like"/>
    <property type="match status" value="1"/>
</dbReference>
<dbReference type="PANTHER" id="PTHR47691">
    <property type="entry name" value="REGULATOR-RELATED"/>
    <property type="match status" value="1"/>
</dbReference>
<evidence type="ECO:0000313" key="3">
    <source>
        <dbReference type="Proteomes" id="UP001500542"/>
    </source>
</evidence>
<dbReference type="InterPro" id="IPR011990">
    <property type="entry name" value="TPR-like_helical_dom_sf"/>
</dbReference>
<name>A0ABN1Q8E0_9ACTN</name>
<dbReference type="Gene3D" id="1.25.40.10">
    <property type="entry name" value="Tetratricopeptide repeat domain"/>
    <property type="match status" value="1"/>
</dbReference>
<keyword evidence="3" id="KW-1185">Reference proteome</keyword>
<dbReference type="Gene3D" id="3.40.50.300">
    <property type="entry name" value="P-loop containing nucleotide triphosphate hydrolases"/>
    <property type="match status" value="1"/>
</dbReference>
<dbReference type="InterPro" id="IPR027417">
    <property type="entry name" value="P-loop_NTPase"/>
</dbReference>
<proteinExistence type="predicted"/>
<accession>A0ABN1Q8E0</accession>
<dbReference type="Proteomes" id="UP001500542">
    <property type="component" value="Unassembled WGS sequence"/>
</dbReference>
<sequence>MADFGPVLRSFRKAVGLSQEGLAAAAGLSVEAVKALEAGRRRQPRSATLESLARGLGLTGAERAELAAAGGRPASQPQEIRQLPDDLLDFSGRELQVAELEKVFRAQEPRPGVVLASAVAGMGGIGKTTLAVHVAHRLADWYPDGQLYLNLRGFGPGHPMPVEEALGRLMESLGVGAPADPHDIDEAASRYRSALAGRRVLVLLDNAADAAQVAPLLPGASTCAVLITSRRNLGALPGITRVTLDALPDQDALQLLALVVGGDRISADPAAALSIVRLCGGLPLALRIAGARLADEPSWTAADLSRRLENSRRRLDELSVADLDVRASIEFSLAAATERDAEAAAGFRLLGLHEGDELDVRVAAALLDLPVAEAEDRLERLVDLHLLDSLLPGRYRMHDLIRSFVQETTAELTDEPAREAARLRVLRLYLAAAWRSRLPDTHGWMTESWRDARWTAGAEDLTQEEFHAWFGEEIEEIIAAIRRAADGTAAERAMVSRLTIGYLEYLSLRRRSSDGVALCRIALDTEQSVGDRAAIAILHFELAVQCDGAGLYPLAVEQMTAALATPELIACKRQYPFAHVYLGAYLMEVDRVDEGIASVDRGIAEALRHGNEGAEAEGRLMLGIAAGKQGRPEAQDEEFRRALELMARVGTQLERHWILVMVGTSYREAGRPGESLRYFRRCHTAAISNGLPFEIADALEGLGRAELALGVLDRAEEHLLGALGLTRGTWQSEARVREQLGHALQEAGRSDEARAQWQAALTLLIRHGAPRVDEVAGLLHED</sequence>
<dbReference type="Pfam" id="PF13560">
    <property type="entry name" value="HTH_31"/>
    <property type="match status" value="1"/>
</dbReference>
<dbReference type="InterPro" id="IPR001387">
    <property type="entry name" value="Cro/C1-type_HTH"/>
</dbReference>
<dbReference type="PANTHER" id="PTHR47691:SF3">
    <property type="entry name" value="HTH-TYPE TRANSCRIPTIONAL REGULATOR RV0890C-RELATED"/>
    <property type="match status" value="1"/>
</dbReference>
<evidence type="ECO:0000259" key="1">
    <source>
        <dbReference type="PROSITE" id="PS50943"/>
    </source>
</evidence>
<dbReference type="SMART" id="SM00530">
    <property type="entry name" value="HTH_XRE"/>
    <property type="match status" value="1"/>
</dbReference>
<dbReference type="EMBL" id="BAAAHK010000007">
    <property type="protein sequence ID" value="GAA0938880.1"/>
    <property type="molecule type" value="Genomic_DNA"/>
</dbReference>
<dbReference type="SUPFAM" id="SSF52540">
    <property type="entry name" value="P-loop containing nucleoside triphosphate hydrolases"/>
    <property type="match status" value="1"/>
</dbReference>
<gene>
    <name evidence="2" type="ORF">GCM10009554_28160</name>
</gene>
<organism evidence="2 3">
    <name type="scientific">Kribbella koreensis</name>
    <dbReference type="NCBI Taxonomy" id="57909"/>
    <lineage>
        <taxon>Bacteria</taxon>
        <taxon>Bacillati</taxon>
        <taxon>Actinomycetota</taxon>
        <taxon>Actinomycetes</taxon>
        <taxon>Propionibacteriales</taxon>
        <taxon>Kribbellaceae</taxon>
        <taxon>Kribbella</taxon>
    </lineage>
</organism>
<dbReference type="CDD" id="cd00093">
    <property type="entry name" value="HTH_XRE"/>
    <property type="match status" value="1"/>
</dbReference>
<dbReference type="InterPro" id="IPR042197">
    <property type="entry name" value="Apaf_helical"/>
</dbReference>
<dbReference type="Gene3D" id="1.10.260.40">
    <property type="entry name" value="lambda repressor-like DNA-binding domains"/>
    <property type="match status" value="1"/>
</dbReference>
<comment type="caution">
    <text evidence="2">The sequence shown here is derived from an EMBL/GenBank/DDBJ whole genome shotgun (WGS) entry which is preliminary data.</text>
</comment>
<reference evidence="2 3" key="1">
    <citation type="journal article" date="2019" name="Int. J. Syst. Evol. Microbiol.">
        <title>The Global Catalogue of Microorganisms (GCM) 10K type strain sequencing project: providing services to taxonomists for standard genome sequencing and annotation.</title>
        <authorList>
            <consortium name="The Broad Institute Genomics Platform"/>
            <consortium name="The Broad Institute Genome Sequencing Center for Infectious Disease"/>
            <person name="Wu L."/>
            <person name="Ma J."/>
        </authorList>
    </citation>
    <scope>NUCLEOTIDE SEQUENCE [LARGE SCALE GENOMIC DNA]</scope>
    <source>
        <strain evidence="2 3">JCM 10977</strain>
    </source>
</reference>
<dbReference type="PROSITE" id="PS50943">
    <property type="entry name" value="HTH_CROC1"/>
    <property type="match status" value="1"/>
</dbReference>
<protein>
    <recommendedName>
        <fullName evidence="1">HTH cro/C1-type domain-containing protein</fullName>
    </recommendedName>
</protein>
<dbReference type="RefSeq" id="WP_343968834.1">
    <property type="nucleotide sequence ID" value="NZ_BAAAHK010000007.1"/>
</dbReference>
<dbReference type="Gene3D" id="1.10.8.430">
    <property type="entry name" value="Helical domain of apoptotic protease-activating factors"/>
    <property type="match status" value="1"/>
</dbReference>
<feature type="domain" description="HTH cro/C1-type" evidence="1">
    <location>
        <begin position="8"/>
        <end position="63"/>
    </location>
</feature>
<dbReference type="InterPro" id="IPR010982">
    <property type="entry name" value="Lambda_DNA-bd_dom_sf"/>
</dbReference>
<dbReference type="PRINTS" id="PR00364">
    <property type="entry name" value="DISEASERSIST"/>
</dbReference>
<dbReference type="SUPFAM" id="SSF47413">
    <property type="entry name" value="lambda repressor-like DNA-binding domains"/>
    <property type="match status" value="1"/>
</dbReference>